<evidence type="ECO:0000313" key="2">
    <source>
        <dbReference type="Proteomes" id="UP000322553"/>
    </source>
</evidence>
<dbReference type="KEGG" id="kuy:FY550_12400"/>
<dbReference type="PANTHER" id="PTHR22946">
    <property type="entry name" value="DIENELACTONE HYDROLASE DOMAIN-CONTAINING PROTEIN-RELATED"/>
    <property type="match status" value="1"/>
</dbReference>
<keyword evidence="2" id="KW-1185">Reference proteome</keyword>
<name>A0A1S1NQB6_9GAMM</name>
<accession>A0A1S1NQB6</accession>
<dbReference type="Proteomes" id="UP000322553">
    <property type="component" value="Chromosome"/>
</dbReference>
<reference evidence="1 2" key="1">
    <citation type="submission" date="2019-08" db="EMBL/GenBank/DDBJ databases">
        <title>Complete genome sequence of Kushneria sp. YCWA18, a halophilic phosphate-solubilizing bacterium isolated from Daqiao saltern in China.</title>
        <authorList>
            <person name="Du G.-X."/>
            <person name="Qu L.-Y."/>
        </authorList>
    </citation>
    <scope>NUCLEOTIDE SEQUENCE [LARGE SCALE GENOMIC DNA]</scope>
    <source>
        <strain evidence="1 2">YCWA18</strain>
    </source>
</reference>
<dbReference type="AlphaFoldDB" id="A0A1S1NQB6"/>
<sequence>MRAMVFGFGMLMASVSTYGAEQGQGMPGDIGPDVQGQQVTYTVDNHQYNGYLARDVSAQGKRPGVLIVHEWWGQTDYIRQRAQKLAALGYVAFAVDMYGEGRTATHPEDAGTFSSNVMQDWPAAERNLEVAMATLKSQDGVDPDRLAAIGYCFGGAVVLNAALAGMPFDAVVSFHGSPAQVVETPKHFDGRVLIQNGQDDQMVKPEALQSLVDAFKKVDTSVTVIQYPHAKHAFTNPYVDAKASQFDLPLAYNPAADAASWQVMLNLFDQVFARPSTGGKTQ</sequence>
<dbReference type="OrthoDB" id="9787933at2"/>
<dbReference type="Pfam" id="PF01738">
    <property type="entry name" value="DLH"/>
    <property type="match status" value="1"/>
</dbReference>
<dbReference type="PANTHER" id="PTHR22946:SF0">
    <property type="entry name" value="DIENELACTONE HYDROLASE DOMAIN-CONTAINING PROTEIN"/>
    <property type="match status" value="1"/>
</dbReference>
<organism evidence="1 2">
    <name type="scientific">Kushneria phosphatilytica</name>
    <dbReference type="NCBI Taxonomy" id="657387"/>
    <lineage>
        <taxon>Bacteria</taxon>
        <taxon>Pseudomonadati</taxon>
        <taxon>Pseudomonadota</taxon>
        <taxon>Gammaproteobacteria</taxon>
        <taxon>Oceanospirillales</taxon>
        <taxon>Halomonadaceae</taxon>
        <taxon>Kushneria</taxon>
    </lineage>
</organism>
<gene>
    <name evidence="1" type="ORF">FY550_12400</name>
</gene>
<dbReference type="InterPro" id="IPR050261">
    <property type="entry name" value="FrsA_esterase"/>
</dbReference>
<dbReference type="EMBL" id="CP043420">
    <property type="protein sequence ID" value="QEL11858.1"/>
    <property type="molecule type" value="Genomic_DNA"/>
</dbReference>
<dbReference type="GO" id="GO:0016787">
    <property type="term" value="F:hydrolase activity"/>
    <property type="evidence" value="ECO:0007669"/>
    <property type="project" value="UniProtKB-KW"/>
</dbReference>
<dbReference type="RefSeq" id="WP_070978677.1">
    <property type="nucleotide sequence ID" value="NZ_CP043420.1"/>
</dbReference>
<dbReference type="Gene3D" id="3.40.50.1820">
    <property type="entry name" value="alpha/beta hydrolase"/>
    <property type="match status" value="1"/>
</dbReference>
<proteinExistence type="predicted"/>
<keyword evidence="1" id="KW-0378">Hydrolase</keyword>
<dbReference type="STRING" id="657387.BH688_09270"/>
<dbReference type="InterPro" id="IPR002925">
    <property type="entry name" value="Dienelactn_hydro"/>
</dbReference>
<dbReference type="SUPFAM" id="SSF53474">
    <property type="entry name" value="alpha/beta-Hydrolases"/>
    <property type="match status" value="1"/>
</dbReference>
<protein>
    <submittedName>
        <fullName evidence="1">Dienelactone hydrolase family protein</fullName>
    </submittedName>
</protein>
<evidence type="ECO:0000313" key="1">
    <source>
        <dbReference type="EMBL" id="QEL11858.1"/>
    </source>
</evidence>
<dbReference type="InterPro" id="IPR029058">
    <property type="entry name" value="AB_hydrolase_fold"/>
</dbReference>